<dbReference type="InterPro" id="IPR005094">
    <property type="entry name" value="Endonuclease_MobA/VirD2"/>
</dbReference>
<dbReference type="Proteomes" id="UP000095512">
    <property type="component" value="Unassembled WGS sequence"/>
</dbReference>
<evidence type="ECO:0000259" key="1">
    <source>
        <dbReference type="Pfam" id="PF03432"/>
    </source>
</evidence>
<name>A0A174VDJ3_9FIRM</name>
<proteinExistence type="predicted"/>
<dbReference type="AlphaFoldDB" id="A0A174VDJ3"/>
<reference evidence="2 3" key="1">
    <citation type="submission" date="2015-09" db="EMBL/GenBank/DDBJ databases">
        <authorList>
            <consortium name="Pathogen Informatics"/>
        </authorList>
    </citation>
    <scope>NUCLEOTIDE SEQUENCE [LARGE SCALE GENOMIC DNA]</scope>
    <source>
        <strain evidence="2 3">2789STDY5834865</strain>
    </source>
</reference>
<feature type="domain" description="MobA/VirD2-like nuclease" evidence="1">
    <location>
        <begin position="19"/>
        <end position="114"/>
    </location>
</feature>
<evidence type="ECO:0000313" key="2">
    <source>
        <dbReference type="EMBL" id="CUQ30070.1"/>
    </source>
</evidence>
<protein>
    <submittedName>
        <fullName evidence="2">Relaxase/Mobilisation nuclease domain</fullName>
    </submittedName>
</protein>
<sequence>MAYTKIHAIETTLPKAVKYILNPAKTDGQILVSTFGCGVETIPYDFACALFKTRQSDENKAFHLIQSFAPGEVSYEKAHKVGQELADRLMEGKYSYVIATHTDKGHIHNHIICAPIPGRSESAITSGQRVVSC</sequence>
<accession>A0A174VDJ3</accession>
<gene>
    <name evidence="2" type="ORF">ERS852480_05366</name>
</gene>
<dbReference type="Pfam" id="PF03432">
    <property type="entry name" value="Relaxase"/>
    <property type="match status" value="1"/>
</dbReference>
<evidence type="ECO:0000313" key="3">
    <source>
        <dbReference type="Proteomes" id="UP000095512"/>
    </source>
</evidence>
<organism evidence="2 3">
    <name type="scientific">Enterocloster clostridioformis</name>
    <dbReference type="NCBI Taxonomy" id="1531"/>
    <lineage>
        <taxon>Bacteria</taxon>
        <taxon>Bacillati</taxon>
        <taxon>Bacillota</taxon>
        <taxon>Clostridia</taxon>
        <taxon>Lachnospirales</taxon>
        <taxon>Lachnospiraceae</taxon>
        <taxon>Enterocloster</taxon>
    </lineage>
</organism>
<dbReference type="EMBL" id="CZAB01000172">
    <property type="protein sequence ID" value="CUQ30070.1"/>
    <property type="molecule type" value="Genomic_DNA"/>
</dbReference>